<organism evidence="3 4">
    <name type="scientific">Pseudooceanicola antarcticus</name>
    <dbReference type="NCBI Taxonomy" id="1247613"/>
    <lineage>
        <taxon>Bacteria</taxon>
        <taxon>Pseudomonadati</taxon>
        <taxon>Pseudomonadota</taxon>
        <taxon>Alphaproteobacteria</taxon>
        <taxon>Rhodobacterales</taxon>
        <taxon>Paracoccaceae</taxon>
        <taxon>Pseudooceanicola</taxon>
    </lineage>
</organism>
<dbReference type="Pfam" id="PF01841">
    <property type="entry name" value="Transglut_core"/>
    <property type="match status" value="1"/>
</dbReference>
<evidence type="ECO:0000313" key="5">
    <source>
        <dbReference type="Proteomes" id="UP000231702"/>
    </source>
</evidence>
<dbReference type="EMBL" id="PGTD01000016">
    <property type="protein sequence ID" value="PJE28635.1"/>
    <property type="molecule type" value="Genomic_DNA"/>
</dbReference>
<name>A0A285ILB8_9RHOB</name>
<evidence type="ECO:0000313" key="4">
    <source>
        <dbReference type="Proteomes" id="UP000231655"/>
    </source>
</evidence>
<dbReference type="Pfam" id="PF08379">
    <property type="entry name" value="Bact_transglu_N"/>
    <property type="match status" value="1"/>
</dbReference>
<evidence type="ECO:0000313" key="3">
    <source>
        <dbReference type="EMBL" id="SNY48693.1"/>
    </source>
</evidence>
<dbReference type="GO" id="GO:0006508">
    <property type="term" value="P:proteolysis"/>
    <property type="evidence" value="ECO:0007669"/>
    <property type="project" value="UniProtKB-KW"/>
</dbReference>
<sequence length="266" mass="28701">MRLKISHTTTYSYDRPVDYALLQLRLTPRNGPGQTVLSWQSQVSGATQQVAYQDHFRNDVELVQMHEGGQTVTITSQGEVETENLNGVIGMVSKVPLWIYRSPTRATTAGPTVRKIAAQAREALAGNALAGVHELSSLVAEAVTYTKGETHVATTAEEAALAGKGVCQDQAHVLIAAARHLGLPARYVSGYLLLEGQTQQEAGHGWAEVHIDGLGWVGFDVSNAICPDDRYVRVAIGRDYGEAAPVRGLRQGDATEELCVSLQVQQ</sequence>
<dbReference type="GO" id="GO:0008233">
    <property type="term" value="F:peptidase activity"/>
    <property type="evidence" value="ECO:0007669"/>
    <property type="project" value="UniProtKB-KW"/>
</dbReference>
<dbReference type="Proteomes" id="UP000231702">
    <property type="component" value="Unassembled WGS sequence"/>
</dbReference>
<dbReference type="PANTHER" id="PTHR33490">
    <property type="entry name" value="BLR5614 PROTEIN-RELATED"/>
    <property type="match status" value="1"/>
</dbReference>
<dbReference type="EMBL" id="OBEA01000002">
    <property type="protein sequence ID" value="SNY48693.1"/>
    <property type="molecule type" value="Genomic_DNA"/>
</dbReference>
<dbReference type="Gene3D" id="3.10.620.30">
    <property type="match status" value="1"/>
</dbReference>
<dbReference type="InterPro" id="IPR013589">
    <property type="entry name" value="Bac_transglu_N"/>
</dbReference>
<reference evidence="2 5" key="2">
    <citation type="journal article" date="2018" name="Int. J. Syst. Evol. Microbiol.">
        <title>Pseudooceanicola lipolyticus sp. nov., a marine alphaproteobacterium, reclassification of Oceanicola flagellatus as Pseudooceanicola flagellatus comb. nov. and emended description of the genus Pseudooceanicola.</title>
        <authorList>
            <person name="Huang M.-M."/>
            <person name="Guo L.-L."/>
            <person name="Wu Y.-H."/>
            <person name="Lai Q.-L."/>
            <person name="Shao Z.-Z."/>
            <person name="Wang C.-S."/>
            <person name="Wu M."/>
            <person name="Xu X.-W."/>
        </authorList>
    </citation>
    <scope>NUCLEOTIDE SEQUENCE [LARGE SCALE GENOMIC DNA]</scope>
    <source>
        <strain evidence="2 5">Ar-45</strain>
    </source>
</reference>
<reference evidence="3 4" key="1">
    <citation type="submission" date="2017-09" db="EMBL/GenBank/DDBJ databases">
        <authorList>
            <person name="Ehlers B."/>
            <person name="Leendertz F.H."/>
        </authorList>
    </citation>
    <scope>NUCLEOTIDE SEQUENCE [LARGE SCALE GENOMIC DNA]</scope>
    <source>
        <strain evidence="3 4">CGMCC 1.12662</strain>
    </source>
</reference>
<evidence type="ECO:0000313" key="2">
    <source>
        <dbReference type="EMBL" id="PJE28635.1"/>
    </source>
</evidence>
<dbReference type="RefSeq" id="WP_097145272.1">
    <property type="nucleotide sequence ID" value="NZ_OBEA01000002.1"/>
</dbReference>
<dbReference type="Proteomes" id="UP000231655">
    <property type="component" value="Unassembled WGS sequence"/>
</dbReference>
<proteinExistence type="predicted"/>
<evidence type="ECO:0000259" key="1">
    <source>
        <dbReference type="SMART" id="SM00460"/>
    </source>
</evidence>
<keyword evidence="3" id="KW-0645">Protease</keyword>
<keyword evidence="3" id="KW-0378">Hydrolase</keyword>
<dbReference type="OrthoDB" id="9804023at2"/>
<keyword evidence="5" id="KW-1185">Reference proteome</keyword>
<dbReference type="InterPro" id="IPR038765">
    <property type="entry name" value="Papain-like_cys_pep_sf"/>
</dbReference>
<accession>A0A285ILB8</accession>
<dbReference type="InterPro" id="IPR002931">
    <property type="entry name" value="Transglutaminase-like"/>
</dbReference>
<dbReference type="PANTHER" id="PTHR33490:SF6">
    <property type="entry name" value="SLL1049 PROTEIN"/>
    <property type="match status" value="1"/>
</dbReference>
<feature type="domain" description="Transglutaminase-like" evidence="1">
    <location>
        <begin position="159"/>
        <end position="223"/>
    </location>
</feature>
<gene>
    <name evidence="2" type="ORF">CVM39_09140</name>
    <name evidence="3" type="ORF">SAMN06297129_1542</name>
</gene>
<protein>
    <submittedName>
        <fullName evidence="2">Transglutaminase family protein</fullName>
    </submittedName>
    <submittedName>
        <fullName evidence="3">Transglutaminase-like enzyme, putative cysteine protease</fullName>
    </submittedName>
</protein>
<dbReference type="SMART" id="SM00460">
    <property type="entry name" value="TGc"/>
    <property type="match status" value="1"/>
</dbReference>
<dbReference type="SUPFAM" id="SSF54001">
    <property type="entry name" value="Cysteine proteinases"/>
    <property type="match status" value="1"/>
</dbReference>
<dbReference type="AlphaFoldDB" id="A0A285ILB8"/>